<evidence type="ECO:0000256" key="1">
    <source>
        <dbReference type="SAM" id="SignalP"/>
    </source>
</evidence>
<sequence length="128" mass="12846">MRKQICALLVGLVAAGAPLGVAAEGREVPGFSSVDHQAQPALALAAEGVAPGFVSAGSGPAEGVLGLETRAPDDTPPESQAGASVQFRHGAFFFGGEAGYQASAEERFGAGDWDAGNVRVLLKVGVDL</sequence>
<dbReference type="AlphaFoldDB" id="A0A1I3WKI2"/>
<dbReference type="Proteomes" id="UP000199445">
    <property type="component" value="Unassembled WGS sequence"/>
</dbReference>
<dbReference type="RefSeq" id="WP_091705677.1">
    <property type="nucleotide sequence ID" value="NZ_BMYN01000006.1"/>
</dbReference>
<name>A0A1I3WKI2_9GAMM</name>
<dbReference type="EMBL" id="FOSC01000010">
    <property type="protein sequence ID" value="SFK07995.1"/>
    <property type="molecule type" value="Genomic_DNA"/>
</dbReference>
<proteinExistence type="predicted"/>
<organism evidence="2 3">
    <name type="scientific">Marinobacter persicus</name>
    <dbReference type="NCBI Taxonomy" id="930118"/>
    <lineage>
        <taxon>Bacteria</taxon>
        <taxon>Pseudomonadati</taxon>
        <taxon>Pseudomonadota</taxon>
        <taxon>Gammaproteobacteria</taxon>
        <taxon>Pseudomonadales</taxon>
        <taxon>Marinobacteraceae</taxon>
        <taxon>Marinobacter</taxon>
    </lineage>
</organism>
<protein>
    <submittedName>
        <fullName evidence="2">Uncharacterized protein</fullName>
    </submittedName>
</protein>
<dbReference type="OrthoDB" id="7347781at2"/>
<feature type="signal peptide" evidence="1">
    <location>
        <begin position="1"/>
        <end position="22"/>
    </location>
</feature>
<gene>
    <name evidence="2" type="ORF">SAMN05216429_1107</name>
</gene>
<evidence type="ECO:0000313" key="3">
    <source>
        <dbReference type="Proteomes" id="UP000199445"/>
    </source>
</evidence>
<reference evidence="2 3" key="1">
    <citation type="submission" date="2016-10" db="EMBL/GenBank/DDBJ databases">
        <authorList>
            <person name="de Groot N.N."/>
        </authorList>
    </citation>
    <scope>NUCLEOTIDE SEQUENCE [LARGE SCALE GENOMIC DNA]</scope>
    <source>
        <strain evidence="2 3">IBRC-M 10445</strain>
    </source>
</reference>
<accession>A0A1I3WKI2</accession>
<keyword evidence="3" id="KW-1185">Reference proteome</keyword>
<evidence type="ECO:0000313" key="2">
    <source>
        <dbReference type="EMBL" id="SFK07995.1"/>
    </source>
</evidence>
<feature type="chain" id="PRO_5011435930" evidence="1">
    <location>
        <begin position="23"/>
        <end position="128"/>
    </location>
</feature>
<keyword evidence="1" id="KW-0732">Signal</keyword>